<evidence type="ECO:0000313" key="5">
    <source>
        <dbReference type="Proteomes" id="UP000031258"/>
    </source>
</evidence>
<keyword evidence="5" id="KW-1185">Reference proteome</keyword>
<gene>
    <name evidence="4" type="ORF">NF27_JF00570</name>
</gene>
<dbReference type="Pfam" id="PF12796">
    <property type="entry name" value="Ank_2"/>
    <property type="match status" value="1"/>
</dbReference>
<feature type="repeat" description="ANK" evidence="3">
    <location>
        <begin position="827"/>
        <end position="859"/>
    </location>
</feature>
<dbReference type="PROSITE" id="PS50297">
    <property type="entry name" value="ANK_REP_REGION"/>
    <property type="match status" value="2"/>
</dbReference>
<keyword evidence="2 3" id="KW-0040">ANK repeat</keyword>
<comment type="caution">
    <text evidence="4">The sequence shown here is derived from an EMBL/GenBank/DDBJ whole genome shotgun (WGS) entry which is preliminary data.</text>
</comment>
<reference evidence="4 5" key="1">
    <citation type="submission" date="2014-11" db="EMBL/GenBank/DDBJ databases">
        <title>A Rickettsiales Symbiont of Amoebae With Ancient Features.</title>
        <authorList>
            <person name="Schulz F."/>
            <person name="Martijn J."/>
            <person name="Wascher F."/>
            <person name="Kostanjsek R."/>
            <person name="Ettema T.J."/>
            <person name="Horn M."/>
        </authorList>
    </citation>
    <scope>NUCLEOTIDE SEQUENCE [LARGE SCALE GENOMIC DNA]</scope>
    <source>
        <strain evidence="4 5">UWC36</strain>
    </source>
</reference>
<dbReference type="InterPro" id="IPR036770">
    <property type="entry name" value="Ankyrin_rpt-contain_sf"/>
</dbReference>
<keyword evidence="1" id="KW-0677">Repeat</keyword>
<dbReference type="AlphaFoldDB" id="A0A0C1QF52"/>
<dbReference type="SMART" id="SM00248">
    <property type="entry name" value="ANK"/>
    <property type="match status" value="2"/>
</dbReference>
<accession>A0A0C1QF52</accession>
<evidence type="ECO:0000256" key="1">
    <source>
        <dbReference type="ARBA" id="ARBA00022737"/>
    </source>
</evidence>
<evidence type="ECO:0000313" key="4">
    <source>
        <dbReference type="EMBL" id="KIE04179.1"/>
    </source>
</evidence>
<dbReference type="EMBL" id="JSWE01000223">
    <property type="protein sequence ID" value="KIE04179.1"/>
    <property type="molecule type" value="Genomic_DNA"/>
</dbReference>
<sequence>MNSIFLENIDPDISSELSDIISQPSIQQSTELKIDLIFEKLECLNIAILYQHFILAKFHMFLQKHMEMQPSTTLRSPHRIYSLTASYSELLMVFAFKQAFDLPYNFISEELSKVHYITEMINELPDTGLIQVLEQNKEYILKFNHETYQEYFTALYILKGLVNSKGHSYEVAKNIIIDNCYRSKYRMIMIISAQLSLSGDPIIPGWSRDNTKQIRTFWHILSTQDDILEVASSKLLRDCLHGLLPDQIEKLKCLVERETWADLLMREISKIKEINEADKPSGKESVTEEEPSQSIEILSQNTDIDLPFDTKSYCLEETLVVQPAFNNRKKTQLINDLKYKEQVLQKTKDYLETINPKFIAELFYEIINDKESPLNSYWDIDGGFQAMALLSNHFNSYLADYFIEKINSDPSWLVYPAFNAISTLLKQNPKGEAKKACIDVIICLVENSVHFRSGNELFVMLRASSQLIIESLITKLKSQLTFAEIKNVVKIINFSNHDLFEQPIKSFLNILLVALKMGYAVFINKDYNKINFFGDSEIEFKLEDDEMSRIFSEVIKEISLILKKEKDKEALLTTEKGKIDAVILKTLNIKYDKEILAILIGNREIFQEVFTVNISNTDGGSRNIRVMKEAQSGSYVRSLYYKLATYNLITELIVEMFTQELSTAKATYKGSYWPISGSIAATQYLGKYFNDEVADFLIMRAGYWNDNEAEAKKALNEIKKSLDKCKEHDEHYTSALAAYNKTAQALGIQTIDEQTTVEDKTKQFLKAITHNNTEKVMLFIEAVDINYKLEKKHNRTALHLTALQGNVEIANLLIARGEININIQDAKGRTPLHLAEKYNRSEMVKLLLERGANKELADIKDKKTAKDYSASSKIKSFLESKDTNINQSSNSSGYTK</sequence>
<protein>
    <submittedName>
        <fullName evidence="4">Uncharacterized protein</fullName>
    </submittedName>
</protein>
<evidence type="ECO:0000256" key="2">
    <source>
        <dbReference type="ARBA" id="ARBA00023043"/>
    </source>
</evidence>
<dbReference type="PROSITE" id="PS50088">
    <property type="entry name" value="ANK_REPEAT"/>
    <property type="match status" value="2"/>
</dbReference>
<dbReference type="STRING" id="86105.NF27_JF00570"/>
<dbReference type="InterPro" id="IPR050663">
    <property type="entry name" value="Ankyrin-SOCS_Box"/>
</dbReference>
<evidence type="ECO:0000256" key="3">
    <source>
        <dbReference type="PROSITE-ProRule" id="PRU00023"/>
    </source>
</evidence>
<dbReference type="SUPFAM" id="SSF48403">
    <property type="entry name" value="Ankyrin repeat"/>
    <property type="match status" value="1"/>
</dbReference>
<dbReference type="GO" id="GO:0045944">
    <property type="term" value="P:positive regulation of transcription by RNA polymerase II"/>
    <property type="evidence" value="ECO:0007669"/>
    <property type="project" value="TreeGrafter"/>
</dbReference>
<dbReference type="PANTHER" id="PTHR24193">
    <property type="entry name" value="ANKYRIN REPEAT PROTEIN"/>
    <property type="match status" value="1"/>
</dbReference>
<dbReference type="Gene3D" id="1.25.40.20">
    <property type="entry name" value="Ankyrin repeat-containing domain"/>
    <property type="match status" value="1"/>
</dbReference>
<name>A0A0C1QF52_9RICK</name>
<organism evidence="4 5">
    <name type="scientific">Candidatus Jidaibacter acanthamoebae</name>
    <dbReference type="NCBI Taxonomy" id="86105"/>
    <lineage>
        <taxon>Bacteria</taxon>
        <taxon>Pseudomonadati</taxon>
        <taxon>Pseudomonadota</taxon>
        <taxon>Alphaproteobacteria</taxon>
        <taxon>Rickettsiales</taxon>
        <taxon>Candidatus Midichloriaceae</taxon>
        <taxon>Candidatus Jidaibacter</taxon>
    </lineage>
</organism>
<proteinExistence type="predicted"/>
<feature type="repeat" description="ANK" evidence="3">
    <location>
        <begin position="793"/>
        <end position="817"/>
    </location>
</feature>
<dbReference type="GO" id="GO:0000976">
    <property type="term" value="F:transcription cis-regulatory region binding"/>
    <property type="evidence" value="ECO:0007669"/>
    <property type="project" value="TreeGrafter"/>
</dbReference>
<dbReference type="PANTHER" id="PTHR24193:SF121">
    <property type="entry name" value="ADA2A-CONTAINING COMPLEX COMPONENT 3, ISOFORM D"/>
    <property type="match status" value="1"/>
</dbReference>
<dbReference type="InterPro" id="IPR002110">
    <property type="entry name" value="Ankyrin_rpt"/>
</dbReference>
<dbReference type="Proteomes" id="UP000031258">
    <property type="component" value="Unassembled WGS sequence"/>
</dbReference>